<evidence type="ECO:0000313" key="2">
    <source>
        <dbReference type="EMBL" id="PTB36491.1"/>
    </source>
</evidence>
<reference evidence="2 3" key="1">
    <citation type="submission" date="2016-07" db="EMBL/GenBank/DDBJ databases">
        <title>Multiple horizontal gene transfer events from other fungi enriched the ability of initially mycotrophic Trichoderma (Ascomycota) to feed on dead plant biomass.</title>
        <authorList>
            <consortium name="DOE Joint Genome Institute"/>
            <person name="Aerts A."/>
            <person name="Atanasova L."/>
            <person name="Chenthamara K."/>
            <person name="Zhang J."/>
            <person name="Grujic M."/>
            <person name="Henrissat B."/>
            <person name="Kuo A."/>
            <person name="Salamov A."/>
            <person name="Lipzen A."/>
            <person name="Labutti K."/>
            <person name="Barry K."/>
            <person name="Miao Y."/>
            <person name="Rahimi M.J."/>
            <person name="Shen Q."/>
            <person name="Grigoriev I.V."/>
            <person name="Kubicek C.P."/>
            <person name="Druzhinina I.S."/>
        </authorList>
    </citation>
    <scope>NUCLEOTIDE SEQUENCE [LARGE SCALE GENOMIC DNA]</scope>
    <source>
        <strain evidence="2 3">CBS 433.97</strain>
    </source>
</reference>
<name>A0A2T3YV92_TRIA4</name>
<organism evidence="2 3">
    <name type="scientific">Trichoderma asperellum (strain ATCC 204424 / CBS 433.97 / NBRC 101777)</name>
    <dbReference type="NCBI Taxonomy" id="1042311"/>
    <lineage>
        <taxon>Eukaryota</taxon>
        <taxon>Fungi</taxon>
        <taxon>Dikarya</taxon>
        <taxon>Ascomycota</taxon>
        <taxon>Pezizomycotina</taxon>
        <taxon>Sordariomycetes</taxon>
        <taxon>Hypocreomycetidae</taxon>
        <taxon>Hypocreales</taxon>
        <taxon>Hypocreaceae</taxon>
        <taxon>Trichoderma</taxon>
    </lineage>
</organism>
<keyword evidence="3" id="KW-1185">Reference proteome</keyword>
<accession>A0A2T3YV92</accession>
<dbReference type="EMBL" id="KZ679270">
    <property type="protein sequence ID" value="PTB36491.1"/>
    <property type="molecule type" value="Genomic_DNA"/>
</dbReference>
<keyword evidence="1" id="KW-0732">Signal</keyword>
<dbReference type="Proteomes" id="UP000240493">
    <property type="component" value="Unassembled WGS sequence"/>
</dbReference>
<evidence type="ECO:0000313" key="3">
    <source>
        <dbReference type="Proteomes" id="UP000240493"/>
    </source>
</evidence>
<evidence type="ECO:0000256" key="1">
    <source>
        <dbReference type="SAM" id="SignalP"/>
    </source>
</evidence>
<proteinExistence type="predicted"/>
<evidence type="ECO:0008006" key="4">
    <source>
        <dbReference type="Google" id="ProtNLM"/>
    </source>
</evidence>
<feature type="signal peptide" evidence="1">
    <location>
        <begin position="1"/>
        <end position="23"/>
    </location>
</feature>
<dbReference type="AlphaFoldDB" id="A0A2T3YV92"/>
<gene>
    <name evidence="2" type="ORF">M441DRAFT_280051</name>
</gene>
<feature type="chain" id="PRO_5015787129" description="Secreted protein" evidence="1">
    <location>
        <begin position="24"/>
        <end position="148"/>
    </location>
</feature>
<sequence>MAGAHVLLLGLLCRHYPGPGSVAATHCTAHAAAIGLRTSRRASSYVHGPALAIAWPCQTAELSASRPDSLGHLREGVMCGEPVQQKSANRELTSWFQQQIQGRILFPHLCRLFRQRLFGHRLRIEYLSTRLQHCAATCTYIAGTAYSR</sequence>
<protein>
    <recommendedName>
        <fullName evidence="4">Secreted protein</fullName>
    </recommendedName>
</protein>